<reference evidence="5" key="2">
    <citation type="journal article" date="2024" name="Antonie Van Leeuwenhoek">
        <title>Roseihalotalea indica gen. nov., sp. nov., a halophilic Bacteroidetes from mesopelagic Southwest Indian Ocean with higher carbohydrate metabolic potential.</title>
        <authorList>
            <person name="Chen B."/>
            <person name="Zhang M."/>
            <person name="Lin D."/>
            <person name="Ye J."/>
            <person name="Tang K."/>
        </authorList>
    </citation>
    <scope>NUCLEOTIDE SEQUENCE</scope>
    <source>
        <strain evidence="5">TK19036</strain>
    </source>
</reference>
<name>A0AA49GQ23_9BACT</name>
<gene>
    <name evidence="5" type="ORF">K4G66_28305</name>
</gene>
<feature type="chain" id="PRO_5041354912" evidence="4">
    <location>
        <begin position="22"/>
        <end position="183"/>
    </location>
</feature>
<keyword evidence="3" id="KW-0175">Coiled coil</keyword>
<evidence type="ECO:0000256" key="1">
    <source>
        <dbReference type="ARBA" id="ARBA00009091"/>
    </source>
</evidence>
<dbReference type="Pfam" id="PF03938">
    <property type="entry name" value="OmpH"/>
    <property type="match status" value="1"/>
</dbReference>
<dbReference type="EMBL" id="CP120682">
    <property type="protein sequence ID" value="WKN36271.1"/>
    <property type="molecule type" value="Genomic_DNA"/>
</dbReference>
<comment type="similarity">
    <text evidence="1">Belongs to the Skp family.</text>
</comment>
<sequence length="183" mass="20475">MRNSILIFVCLLSAFSLNAQAQDLKIGVVQSDFILAQLPETKTAQQDIATFEKKLNNKILAMRQGLEQQYAAYQQNSANLPDSVRAEREQELQALQQDITQEQRTAQQQMQFKVMQSMNPIEQKVRQTIDSVAQANGYTHVFPNSLSNQPIFLYIQKPDEANITPLVMEALGISTAAADTSGK</sequence>
<keyword evidence="2 4" id="KW-0732">Signal</keyword>
<dbReference type="AlphaFoldDB" id="A0AA49GQ23"/>
<feature type="signal peptide" evidence="4">
    <location>
        <begin position="1"/>
        <end position="21"/>
    </location>
</feature>
<evidence type="ECO:0000256" key="3">
    <source>
        <dbReference type="SAM" id="Coils"/>
    </source>
</evidence>
<dbReference type="InterPro" id="IPR005632">
    <property type="entry name" value="Chaperone_Skp"/>
</dbReference>
<dbReference type="SUPFAM" id="SSF111384">
    <property type="entry name" value="OmpH-like"/>
    <property type="match status" value="1"/>
</dbReference>
<evidence type="ECO:0000256" key="2">
    <source>
        <dbReference type="ARBA" id="ARBA00022729"/>
    </source>
</evidence>
<feature type="coiled-coil region" evidence="3">
    <location>
        <begin position="56"/>
        <end position="105"/>
    </location>
</feature>
<dbReference type="PANTHER" id="PTHR35089:SF1">
    <property type="entry name" value="CHAPERONE PROTEIN SKP"/>
    <property type="match status" value="1"/>
</dbReference>
<dbReference type="GO" id="GO:0051082">
    <property type="term" value="F:unfolded protein binding"/>
    <property type="evidence" value="ECO:0007669"/>
    <property type="project" value="InterPro"/>
</dbReference>
<dbReference type="GO" id="GO:0050821">
    <property type="term" value="P:protein stabilization"/>
    <property type="evidence" value="ECO:0007669"/>
    <property type="project" value="TreeGrafter"/>
</dbReference>
<dbReference type="InterPro" id="IPR024930">
    <property type="entry name" value="Skp_dom_sf"/>
</dbReference>
<proteinExistence type="inferred from homology"/>
<protein>
    <submittedName>
        <fullName evidence="5">OmpH family outer membrane protein</fullName>
    </submittedName>
</protein>
<dbReference type="SMART" id="SM00935">
    <property type="entry name" value="OmpH"/>
    <property type="match status" value="1"/>
</dbReference>
<evidence type="ECO:0000256" key="4">
    <source>
        <dbReference type="SAM" id="SignalP"/>
    </source>
</evidence>
<organism evidence="5">
    <name type="scientific">Roseihalotalea indica</name>
    <dbReference type="NCBI Taxonomy" id="2867963"/>
    <lineage>
        <taxon>Bacteria</taxon>
        <taxon>Pseudomonadati</taxon>
        <taxon>Bacteroidota</taxon>
        <taxon>Cytophagia</taxon>
        <taxon>Cytophagales</taxon>
        <taxon>Catalimonadaceae</taxon>
        <taxon>Roseihalotalea</taxon>
    </lineage>
</organism>
<reference evidence="5" key="1">
    <citation type="journal article" date="2023" name="Comput. Struct. Biotechnol. J.">
        <title>Discovery of a novel marine Bacteroidetes with a rich repertoire of carbohydrate-active enzymes.</title>
        <authorList>
            <person name="Chen B."/>
            <person name="Liu G."/>
            <person name="Chen Q."/>
            <person name="Wang H."/>
            <person name="Liu L."/>
            <person name="Tang K."/>
        </authorList>
    </citation>
    <scope>NUCLEOTIDE SEQUENCE</scope>
    <source>
        <strain evidence="5">TK19036</strain>
    </source>
</reference>
<dbReference type="Gene3D" id="3.30.910.20">
    <property type="entry name" value="Skp domain"/>
    <property type="match status" value="1"/>
</dbReference>
<accession>A0AA49GQ23</accession>
<evidence type="ECO:0000313" key="5">
    <source>
        <dbReference type="EMBL" id="WKN36271.1"/>
    </source>
</evidence>
<dbReference type="PANTHER" id="PTHR35089">
    <property type="entry name" value="CHAPERONE PROTEIN SKP"/>
    <property type="match status" value="1"/>
</dbReference>
<dbReference type="GO" id="GO:0005829">
    <property type="term" value="C:cytosol"/>
    <property type="evidence" value="ECO:0007669"/>
    <property type="project" value="TreeGrafter"/>
</dbReference>